<evidence type="ECO:0000313" key="5">
    <source>
        <dbReference type="Proteomes" id="UP000656804"/>
    </source>
</evidence>
<feature type="transmembrane region" description="Helical" evidence="2">
    <location>
        <begin position="131"/>
        <end position="155"/>
    </location>
</feature>
<keyword evidence="2" id="KW-1133">Transmembrane helix</keyword>
<feature type="compositionally biased region" description="Low complexity" evidence="1">
    <location>
        <begin position="163"/>
        <end position="173"/>
    </location>
</feature>
<evidence type="ECO:0000313" key="4">
    <source>
        <dbReference type="EMBL" id="MBF4161777.1"/>
    </source>
</evidence>
<feature type="region of interest" description="Disordered" evidence="1">
    <location>
        <begin position="287"/>
        <end position="327"/>
    </location>
</feature>
<organism evidence="4 5">
    <name type="scientific">Nocardioides acrostichi</name>
    <dbReference type="NCBI Taxonomy" id="2784339"/>
    <lineage>
        <taxon>Bacteria</taxon>
        <taxon>Bacillati</taxon>
        <taxon>Actinomycetota</taxon>
        <taxon>Actinomycetes</taxon>
        <taxon>Propionibacteriales</taxon>
        <taxon>Nocardioidaceae</taxon>
        <taxon>Nocardioides</taxon>
    </lineage>
</organism>
<dbReference type="RefSeq" id="WP_194503035.1">
    <property type="nucleotide sequence ID" value="NZ_JADIVZ010000003.1"/>
</dbReference>
<dbReference type="InterPro" id="IPR036779">
    <property type="entry name" value="LysM_dom_sf"/>
</dbReference>
<gene>
    <name evidence="4" type="ORF">ISG29_08740</name>
</gene>
<dbReference type="InterPro" id="IPR052196">
    <property type="entry name" value="Bact_Kbp"/>
</dbReference>
<feature type="transmembrane region" description="Helical" evidence="2">
    <location>
        <begin position="44"/>
        <end position="65"/>
    </location>
</feature>
<dbReference type="Gene3D" id="3.10.350.10">
    <property type="entry name" value="LysM domain"/>
    <property type="match status" value="1"/>
</dbReference>
<feature type="compositionally biased region" description="Basic and acidic residues" evidence="1">
    <location>
        <begin position="8"/>
        <end position="23"/>
    </location>
</feature>
<dbReference type="CDD" id="cd00118">
    <property type="entry name" value="LysM"/>
    <property type="match status" value="1"/>
</dbReference>
<name>A0A930V126_9ACTN</name>
<dbReference type="Proteomes" id="UP000656804">
    <property type="component" value="Unassembled WGS sequence"/>
</dbReference>
<dbReference type="EMBL" id="JADIVZ010000003">
    <property type="protein sequence ID" value="MBF4161777.1"/>
    <property type="molecule type" value="Genomic_DNA"/>
</dbReference>
<feature type="region of interest" description="Disordered" evidence="1">
    <location>
        <begin position="1"/>
        <end position="35"/>
    </location>
</feature>
<evidence type="ECO:0000256" key="1">
    <source>
        <dbReference type="SAM" id="MobiDB-lite"/>
    </source>
</evidence>
<keyword evidence="2" id="KW-0812">Transmembrane</keyword>
<feature type="region of interest" description="Disordered" evidence="1">
    <location>
        <begin position="163"/>
        <end position="211"/>
    </location>
</feature>
<accession>A0A930V126</accession>
<dbReference type="PANTHER" id="PTHR34700:SF4">
    <property type="entry name" value="PHAGE-LIKE ELEMENT PBSX PROTEIN XKDP"/>
    <property type="match status" value="1"/>
</dbReference>
<sequence>MTNSTTDETTKPATDETTARGPERFAAAAPEPDRPSWAQAAGAGLALLGLLVGIPVLLALLTGAPPIPTGLPDHAALTQPLSIDALFVVLRAVIWLAWLQFAVCTVVETVSMVRGGGLPRPVPLSGRSQAVARALVGTLLVGASFIGSTAAAGAATPAEAPSSTAAASSVAQPGAHDQRADLTKQADQADGRGASQHDAPRMAHVPGVPSTMTDVIGHKVNVVKPPEGHYHDNLWDIAERHLGDGRRWKEIYELNRGRLQPDGGELVIGRLIQPGWVLIMPDDATGVPTVHAAPEHAPAHDRDQRGSQADGAQAPSDADQVAPGQGGAVQVADHSGVLLGGGLLAVGVLSLLAAERRRRRSTDPSGDALDTEVALRAGADPDRAAWLDRALRSLAAQCRTERIALPQVFAATVTDDVVELRLAPAAPQAPAPWSTLEGGRRWRLERTADLVGTSGHAPYPALVCLGRDDSGADLLIDVESVGGPLAVHGDPVVAREVVSALAVQLATSPWSDAQQVWGLGLSDALGSVAGDRLELVDDLDGLLGAWAERSPTRPAGDVLTGRLGRHPGQAPQYLVLGQDPGSAHLDRLHPLTRGDARGLGVVAALPIPGARWQAEVDQTGRLRLALLDLEVDAVRLTETTVADLAALLEAARTEQAPLGASRVAVPRPPHDTDDAHWRSAPVRVGILGDLEVTAAGRIDPARLALATEIVAFLAVQPGPVHPSVVGASIWPLGVTPDVRDATIERTREWLGEDADGSHLLRETSDGRLALAPDVAVDWWSLCSLARRAREATGSAELELLRRSLRLVRGELLADRPARRYSWLPRTRLERESVDVVVDTGLRLAELTTDDDPDGAAAGCRAALALAPTSQDLWRALLAAEHRRPDGPGTAAVVDEMVRVLHGADVALAPETEALVVELLPDHEAGQAG</sequence>
<proteinExistence type="predicted"/>
<dbReference type="PANTHER" id="PTHR34700">
    <property type="entry name" value="POTASSIUM BINDING PROTEIN KBP"/>
    <property type="match status" value="1"/>
</dbReference>
<protein>
    <submittedName>
        <fullName evidence="4">LysM peptidoglycan-binding domain-containing protein</fullName>
    </submittedName>
</protein>
<dbReference type="AlphaFoldDB" id="A0A930V126"/>
<dbReference type="InterPro" id="IPR018392">
    <property type="entry name" value="LysM"/>
</dbReference>
<evidence type="ECO:0000259" key="3">
    <source>
        <dbReference type="SMART" id="SM01043"/>
    </source>
</evidence>
<feature type="domain" description="Bacterial transcriptional activator" evidence="3">
    <location>
        <begin position="776"/>
        <end position="919"/>
    </location>
</feature>
<dbReference type="InterPro" id="IPR005158">
    <property type="entry name" value="BTAD"/>
</dbReference>
<dbReference type="InterPro" id="IPR011990">
    <property type="entry name" value="TPR-like_helical_dom_sf"/>
</dbReference>
<keyword evidence="5" id="KW-1185">Reference proteome</keyword>
<comment type="caution">
    <text evidence="4">The sequence shown here is derived from an EMBL/GenBank/DDBJ whole genome shotgun (WGS) entry which is preliminary data.</text>
</comment>
<evidence type="ECO:0000256" key="2">
    <source>
        <dbReference type="SAM" id="Phobius"/>
    </source>
</evidence>
<dbReference type="SMART" id="SM01043">
    <property type="entry name" value="BTAD"/>
    <property type="match status" value="1"/>
</dbReference>
<reference evidence="4" key="1">
    <citation type="submission" date="2020-11" db="EMBL/GenBank/DDBJ databases">
        <title>Nocardioides sp. CBS4Y-1, whole genome shotgun sequence.</title>
        <authorList>
            <person name="Tuo L."/>
        </authorList>
    </citation>
    <scope>NUCLEOTIDE SEQUENCE</scope>
    <source>
        <strain evidence="4">CBS4Y-1</strain>
    </source>
</reference>
<keyword evidence="2" id="KW-0472">Membrane</keyword>
<feature type="transmembrane region" description="Helical" evidence="2">
    <location>
        <begin position="85"/>
        <end position="110"/>
    </location>
</feature>
<feature type="compositionally biased region" description="Basic and acidic residues" evidence="1">
    <location>
        <begin position="176"/>
        <end position="190"/>
    </location>
</feature>
<dbReference type="Gene3D" id="1.25.40.10">
    <property type="entry name" value="Tetratricopeptide repeat domain"/>
    <property type="match status" value="1"/>
</dbReference>
<feature type="compositionally biased region" description="Basic and acidic residues" evidence="1">
    <location>
        <begin position="293"/>
        <end position="305"/>
    </location>
</feature>